<evidence type="ECO:0000313" key="1">
    <source>
        <dbReference type="EMBL" id="MFD1433239.1"/>
    </source>
</evidence>
<organism evidence="1 2">
    <name type="scientific">Lacticaseibacillus yichunensis</name>
    <dbReference type="NCBI Taxonomy" id="2486015"/>
    <lineage>
        <taxon>Bacteria</taxon>
        <taxon>Bacillati</taxon>
        <taxon>Bacillota</taxon>
        <taxon>Bacilli</taxon>
        <taxon>Lactobacillales</taxon>
        <taxon>Lactobacillaceae</taxon>
        <taxon>Lacticaseibacillus</taxon>
    </lineage>
</organism>
<dbReference type="EMBL" id="JBHTOG010000063">
    <property type="protein sequence ID" value="MFD1433239.1"/>
    <property type="molecule type" value="Genomic_DNA"/>
</dbReference>
<comment type="caution">
    <text evidence="1">The sequence shown here is derived from an EMBL/GenBank/DDBJ whole genome shotgun (WGS) entry which is preliminary data.</text>
</comment>
<proteinExistence type="predicted"/>
<gene>
    <name evidence="1" type="ORF">ACFQ47_11240</name>
</gene>
<dbReference type="Proteomes" id="UP001597192">
    <property type="component" value="Unassembled WGS sequence"/>
</dbReference>
<dbReference type="RefSeq" id="WP_164510045.1">
    <property type="nucleotide sequence ID" value="NZ_JBHTOG010000063.1"/>
</dbReference>
<name>A0ABW4CSX1_9LACO</name>
<accession>A0ABW4CSX1</accession>
<evidence type="ECO:0000313" key="2">
    <source>
        <dbReference type="Proteomes" id="UP001597192"/>
    </source>
</evidence>
<reference evidence="2" key="1">
    <citation type="journal article" date="2019" name="Int. J. Syst. Evol. Microbiol.">
        <title>The Global Catalogue of Microorganisms (GCM) 10K type strain sequencing project: providing services to taxonomists for standard genome sequencing and annotation.</title>
        <authorList>
            <consortium name="The Broad Institute Genomics Platform"/>
            <consortium name="The Broad Institute Genome Sequencing Center for Infectious Disease"/>
            <person name="Wu L."/>
            <person name="Ma J."/>
        </authorList>
    </citation>
    <scope>NUCLEOTIDE SEQUENCE [LARGE SCALE GENOMIC DNA]</scope>
    <source>
        <strain evidence="2">CCM 8947</strain>
    </source>
</reference>
<protein>
    <submittedName>
        <fullName evidence="1">Uncharacterized protein</fullName>
    </submittedName>
</protein>
<keyword evidence="2" id="KW-1185">Reference proteome</keyword>
<sequence length="54" mass="6306">MCWIIVLIACTIGYETYFPKIFRLNVMMTEHGQPVLLRRGVPLPRIPDNMRADD</sequence>